<dbReference type="AlphaFoldDB" id="A0A0M0KGU4"/>
<dbReference type="Gene3D" id="1.10.10.10">
    <property type="entry name" value="Winged helix-like DNA-binding domain superfamily/Winged helix DNA-binding domain"/>
    <property type="match status" value="1"/>
</dbReference>
<dbReference type="GO" id="GO:0003700">
    <property type="term" value="F:DNA-binding transcription factor activity"/>
    <property type="evidence" value="ECO:0007669"/>
    <property type="project" value="InterPro"/>
</dbReference>
<accession>A0A0M0KGU4</accession>
<dbReference type="CDD" id="cd00090">
    <property type="entry name" value="HTH_ARSR"/>
    <property type="match status" value="1"/>
</dbReference>
<gene>
    <name evidence="5" type="ORF">AMD02_03735</name>
</gene>
<keyword evidence="3" id="KW-0804">Transcription</keyword>
<dbReference type="InterPro" id="IPR011991">
    <property type="entry name" value="ArsR-like_HTH"/>
</dbReference>
<keyword evidence="2" id="KW-0238">DNA-binding</keyword>
<sequence>MYKIEIDYSPAYELITSLYTYLDSSNRQISELGTKWVKQVEKSINADFANELKDQKLEVLHRLSLLVWQCPHKETITGFLYWLEQLPSEKVYELLVPWVQQISKDMIQIQTYFVSLLRRWNEQYFCHLSEDILEMLQKDALKKTVLASQIDPVDLVEQCTNGMHIMAENVDTLLLVPQFHQSPFSVIDYFDGLITCLYPVDQELKGEPPKKLERQMKSLADERRLKILRYLQEKPRTFSEIQQFTGLAKGNVHYHIKLLRTAGFIRAHHNSKRVEKYSLRDESLVQLQDVLFRYVKGD</sequence>
<dbReference type="SUPFAM" id="SSF46785">
    <property type="entry name" value="Winged helix' DNA-binding domain"/>
    <property type="match status" value="1"/>
</dbReference>
<protein>
    <submittedName>
        <fullName evidence="5">ArsR family transcriptional regulator</fullName>
    </submittedName>
</protein>
<evidence type="ECO:0000256" key="1">
    <source>
        <dbReference type="ARBA" id="ARBA00023015"/>
    </source>
</evidence>
<name>A0A0M0KGU4_ALKHA</name>
<dbReference type="RefSeq" id="WP_010899355.1">
    <property type="nucleotide sequence ID" value="NZ_CP040441.1"/>
</dbReference>
<dbReference type="GeneID" id="87598731"/>
<dbReference type="PROSITE" id="PS50987">
    <property type="entry name" value="HTH_ARSR_2"/>
    <property type="match status" value="1"/>
</dbReference>
<dbReference type="InterPro" id="IPR036388">
    <property type="entry name" value="WH-like_DNA-bd_sf"/>
</dbReference>
<dbReference type="PANTHER" id="PTHR33154:SF33">
    <property type="entry name" value="TRANSCRIPTIONAL REPRESSOR SDPR"/>
    <property type="match status" value="1"/>
</dbReference>
<dbReference type="PRINTS" id="PR00778">
    <property type="entry name" value="HTHARSR"/>
</dbReference>
<evidence type="ECO:0000256" key="3">
    <source>
        <dbReference type="ARBA" id="ARBA00023163"/>
    </source>
</evidence>
<evidence type="ECO:0000313" key="5">
    <source>
        <dbReference type="EMBL" id="KOO38065.1"/>
    </source>
</evidence>
<proteinExistence type="predicted"/>
<evidence type="ECO:0000256" key="2">
    <source>
        <dbReference type="ARBA" id="ARBA00023125"/>
    </source>
</evidence>
<dbReference type="InterPro" id="IPR051081">
    <property type="entry name" value="HTH_MetalResp_TranReg"/>
</dbReference>
<dbReference type="GO" id="GO:0003677">
    <property type="term" value="F:DNA binding"/>
    <property type="evidence" value="ECO:0007669"/>
    <property type="project" value="UniProtKB-KW"/>
</dbReference>
<dbReference type="InterPro" id="IPR036390">
    <property type="entry name" value="WH_DNA-bd_sf"/>
</dbReference>
<dbReference type="EMBL" id="LILD01000001">
    <property type="protein sequence ID" value="KOO38065.1"/>
    <property type="molecule type" value="Genomic_DNA"/>
</dbReference>
<organism evidence="5">
    <name type="scientific">Halalkalibacterium halodurans</name>
    <name type="common">Bacillus halodurans</name>
    <dbReference type="NCBI Taxonomy" id="86665"/>
    <lineage>
        <taxon>Bacteria</taxon>
        <taxon>Bacillati</taxon>
        <taxon>Bacillota</taxon>
        <taxon>Bacilli</taxon>
        <taxon>Bacillales</taxon>
        <taxon>Bacillaceae</taxon>
        <taxon>Halalkalibacterium (ex Joshi et al. 2022)</taxon>
    </lineage>
</organism>
<dbReference type="Pfam" id="PF12840">
    <property type="entry name" value="HTH_20"/>
    <property type="match status" value="1"/>
</dbReference>
<feature type="domain" description="HTH arsR-type" evidence="4">
    <location>
        <begin position="204"/>
        <end position="298"/>
    </location>
</feature>
<dbReference type="SMART" id="SM00418">
    <property type="entry name" value="HTH_ARSR"/>
    <property type="match status" value="1"/>
</dbReference>
<dbReference type="OMA" id="NADFANE"/>
<dbReference type="InterPro" id="IPR001845">
    <property type="entry name" value="HTH_ArsR_DNA-bd_dom"/>
</dbReference>
<keyword evidence="1" id="KW-0805">Transcription regulation</keyword>
<dbReference type="PANTHER" id="PTHR33154">
    <property type="entry name" value="TRANSCRIPTIONAL REGULATOR, ARSR FAMILY"/>
    <property type="match status" value="1"/>
</dbReference>
<dbReference type="PATRIC" id="fig|136160.3.peg.1001"/>
<reference evidence="5" key="1">
    <citation type="submission" date="2015-08" db="EMBL/GenBank/DDBJ databases">
        <title>Complete DNA Sequence of Pseudomonas syringae pv. actinidiae, the Causal Agent of Kiwifruit Canker Disease.</title>
        <authorList>
            <person name="Rikkerink E.H.A."/>
            <person name="Fineran P.C."/>
        </authorList>
    </citation>
    <scope>NUCLEOTIDE SEQUENCE</scope>
    <source>
        <strain evidence="5">DSM 13666</strain>
    </source>
</reference>
<evidence type="ECO:0000259" key="4">
    <source>
        <dbReference type="PROSITE" id="PS50987"/>
    </source>
</evidence>
<comment type="caution">
    <text evidence="5">The sequence shown here is derived from an EMBL/GenBank/DDBJ whole genome shotgun (WGS) entry which is preliminary data.</text>
</comment>